<evidence type="ECO:0000313" key="2">
    <source>
        <dbReference type="EMBL" id="MCI79839.1"/>
    </source>
</evidence>
<dbReference type="Proteomes" id="UP000265520">
    <property type="component" value="Unassembled WGS sequence"/>
</dbReference>
<accession>A0A392UXY0</accession>
<evidence type="ECO:0000259" key="1">
    <source>
        <dbReference type="Pfam" id="PF13456"/>
    </source>
</evidence>
<dbReference type="EMBL" id="LXQA010982377">
    <property type="protein sequence ID" value="MCI79839.1"/>
    <property type="molecule type" value="Genomic_DNA"/>
</dbReference>
<feature type="non-terminal residue" evidence="2">
    <location>
        <position position="44"/>
    </location>
</feature>
<dbReference type="GO" id="GO:0003676">
    <property type="term" value="F:nucleic acid binding"/>
    <property type="evidence" value="ECO:0007669"/>
    <property type="project" value="InterPro"/>
</dbReference>
<dbReference type="InterPro" id="IPR012337">
    <property type="entry name" value="RNaseH-like_sf"/>
</dbReference>
<reference evidence="2 3" key="1">
    <citation type="journal article" date="2018" name="Front. Plant Sci.">
        <title>Red Clover (Trifolium pratense) and Zigzag Clover (T. medium) - A Picture of Genomic Similarities and Differences.</title>
        <authorList>
            <person name="Dluhosova J."/>
            <person name="Istvanek J."/>
            <person name="Nedelnik J."/>
            <person name="Repkova J."/>
        </authorList>
    </citation>
    <scope>NUCLEOTIDE SEQUENCE [LARGE SCALE GENOMIC DNA]</scope>
    <source>
        <strain evidence="3">cv. 10/8</strain>
        <tissue evidence="2">Leaf</tissue>
    </source>
</reference>
<feature type="domain" description="RNase H type-1" evidence="1">
    <location>
        <begin position="2"/>
        <end position="40"/>
    </location>
</feature>
<dbReference type="AlphaFoldDB" id="A0A392UXY0"/>
<evidence type="ECO:0000313" key="3">
    <source>
        <dbReference type="Proteomes" id="UP000265520"/>
    </source>
</evidence>
<keyword evidence="3" id="KW-1185">Reference proteome</keyword>
<dbReference type="SUPFAM" id="SSF53098">
    <property type="entry name" value="Ribonuclease H-like"/>
    <property type="match status" value="1"/>
</dbReference>
<dbReference type="Gene3D" id="3.30.420.10">
    <property type="entry name" value="Ribonuclease H-like superfamily/Ribonuclease H"/>
    <property type="match status" value="1"/>
</dbReference>
<dbReference type="GO" id="GO:0004523">
    <property type="term" value="F:RNA-DNA hybrid ribonuclease activity"/>
    <property type="evidence" value="ECO:0007669"/>
    <property type="project" value="InterPro"/>
</dbReference>
<organism evidence="2 3">
    <name type="scientific">Trifolium medium</name>
    <dbReference type="NCBI Taxonomy" id="97028"/>
    <lineage>
        <taxon>Eukaryota</taxon>
        <taxon>Viridiplantae</taxon>
        <taxon>Streptophyta</taxon>
        <taxon>Embryophyta</taxon>
        <taxon>Tracheophyta</taxon>
        <taxon>Spermatophyta</taxon>
        <taxon>Magnoliopsida</taxon>
        <taxon>eudicotyledons</taxon>
        <taxon>Gunneridae</taxon>
        <taxon>Pentapetalae</taxon>
        <taxon>rosids</taxon>
        <taxon>fabids</taxon>
        <taxon>Fabales</taxon>
        <taxon>Fabaceae</taxon>
        <taxon>Papilionoideae</taxon>
        <taxon>50 kb inversion clade</taxon>
        <taxon>NPAAA clade</taxon>
        <taxon>Hologalegina</taxon>
        <taxon>IRL clade</taxon>
        <taxon>Trifolieae</taxon>
        <taxon>Trifolium</taxon>
    </lineage>
</organism>
<protein>
    <recommendedName>
        <fullName evidence="1">RNase H type-1 domain-containing protein</fullName>
    </recommendedName>
</protein>
<sequence length="44" mass="4836">MTEFWSILSALQAAMEKGYRRVCVESDSAVAINLIDNGCPPNHP</sequence>
<comment type="caution">
    <text evidence="2">The sequence shown here is derived from an EMBL/GenBank/DDBJ whole genome shotgun (WGS) entry which is preliminary data.</text>
</comment>
<dbReference type="Pfam" id="PF13456">
    <property type="entry name" value="RVT_3"/>
    <property type="match status" value="1"/>
</dbReference>
<proteinExistence type="predicted"/>
<dbReference type="InterPro" id="IPR002156">
    <property type="entry name" value="RNaseH_domain"/>
</dbReference>
<dbReference type="InterPro" id="IPR036397">
    <property type="entry name" value="RNaseH_sf"/>
</dbReference>
<name>A0A392UXY0_9FABA</name>